<dbReference type="Proteomes" id="UP000076830">
    <property type="component" value="Chromosome"/>
</dbReference>
<organism evidence="2 3">
    <name type="scientific">Dokdonella koreensis DS-123</name>
    <dbReference type="NCBI Taxonomy" id="1300342"/>
    <lineage>
        <taxon>Bacteria</taxon>
        <taxon>Pseudomonadati</taxon>
        <taxon>Pseudomonadota</taxon>
        <taxon>Gammaproteobacteria</taxon>
        <taxon>Lysobacterales</taxon>
        <taxon>Rhodanobacteraceae</taxon>
        <taxon>Dokdonella</taxon>
    </lineage>
</organism>
<name>A0A167GBC1_9GAMM</name>
<evidence type="ECO:0000313" key="2">
    <source>
        <dbReference type="EMBL" id="ANB16366.1"/>
    </source>
</evidence>
<evidence type="ECO:0000313" key="3">
    <source>
        <dbReference type="Proteomes" id="UP000076830"/>
    </source>
</evidence>
<protein>
    <submittedName>
        <fullName evidence="2">Uncharacterized protein</fullName>
    </submittedName>
</protein>
<sequence length="191" mass="22006">MAAYWNAEPDRFAAVRRGIRSTALYRGYRGTWEIAGGRLWLRKIEIDVEHSTDGKIIARDVIREVFPSGIDPVASWYSGTLIIPRGPIARFDRIEQEALFERYTLIRIADGRVERRLDMEGEAFVTYREAQFQAFKRTRAYQQAFEKARERTVDQMIDPQLFDSQVDSYLTLNDPPAVPATTGPAKSRSDR</sequence>
<reference evidence="2 3" key="1">
    <citation type="submission" date="2016-04" db="EMBL/GenBank/DDBJ databases">
        <title>Complete genome sequence of Dokdonella koreensis DS-123T.</title>
        <authorList>
            <person name="Kim J.F."/>
            <person name="Lee H."/>
            <person name="Kwak M.-J."/>
        </authorList>
    </citation>
    <scope>NUCLEOTIDE SEQUENCE [LARGE SCALE GENOMIC DNA]</scope>
    <source>
        <strain evidence="2 3">DS-123</strain>
    </source>
</reference>
<keyword evidence="3" id="KW-1185">Reference proteome</keyword>
<proteinExistence type="predicted"/>
<dbReference type="KEGG" id="dko:I596_329"/>
<evidence type="ECO:0000256" key="1">
    <source>
        <dbReference type="SAM" id="MobiDB-lite"/>
    </source>
</evidence>
<dbReference type="AlphaFoldDB" id="A0A167GBC1"/>
<accession>A0A167GBC1</accession>
<dbReference type="STRING" id="1300342.I596_329"/>
<dbReference type="EMBL" id="CP015249">
    <property type="protein sequence ID" value="ANB16366.1"/>
    <property type="molecule type" value="Genomic_DNA"/>
</dbReference>
<feature type="region of interest" description="Disordered" evidence="1">
    <location>
        <begin position="172"/>
        <end position="191"/>
    </location>
</feature>
<gene>
    <name evidence="2" type="ORF">I596_329</name>
</gene>